<feature type="region of interest" description="Disordered" evidence="1">
    <location>
        <begin position="1701"/>
        <end position="1726"/>
    </location>
</feature>
<feature type="region of interest" description="Disordered" evidence="1">
    <location>
        <begin position="1"/>
        <end position="227"/>
    </location>
</feature>
<feature type="compositionally biased region" description="Polar residues" evidence="1">
    <location>
        <begin position="1050"/>
        <end position="1059"/>
    </location>
</feature>
<feature type="compositionally biased region" description="Polar residues" evidence="1">
    <location>
        <begin position="1573"/>
        <end position="1582"/>
    </location>
</feature>
<feature type="region of interest" description="Disordered" evidence="1">
    <location>
        <begin position="1885"/>
        <end position="1904"/>
    </location>
</feature>
<feature type="compositionally biased region" description="Polar residues" evidence="1">
    <location>
        <begin position="849"/>
        <end position="861"/>
    </location>
</feature>
<feature type="region of interest" description="Disordered" evidence="1">
    <location>
        <begin position="1545"/>
        <end position="1592"/>
    </location>
</feature>
<feature type="compositionally biased region" description="Basic residues" evidence="1">
    <location>
        <begin position="1414"/>
        <end position="1423"/>
    </location>
</feature>
<evidence type="ECO:0000259" key="2">
    <source>
        <dbReference type="PROSITE" id="PS51293"/>
    </source>
</evidence>
<feature type="compositionally biased region" description="Polar residues" evidence="1">
    <location>
        <begin position="1924"/>
        <end position="1939"/>
    </location>
</feature>
<dbReference type="OMA" id="PCYKENI"/>
<keyword evidence="4" id="KW-1185">Reference proteome</keyword>
<feature type="compositionally biased region" description="Basic and acidic residues" evidence="1">
    <location>
        <begin position="899"/>
        <end position="916"/>
    </location>
</feature>
<dbReference type="Proteomes" id="UP000070444">
    <property type="component" value="Unassembled WGS sequence"/>
</dbReference>
<feature type="compositionally biased region" description="Basic and acidic residues" evidence="1">
    <location>
        <begin position="57"/>
        <end position="76"/>
    </location>
</feature>
<dbReference type="GO" id="GO:0005654">
    <property type="term" value="C:nucleoplasm"/>
    <property type="evidence" value="ECO:0007669"/>
    <property type="project" value="UniProtKB-ARBA"/>
</dbReference>
<feature type="domain" description="SANT" evidence="2">
    <location>
        <begin position="1303"/>
        <end position="1354"/>
    </location>
</feature>
<organism evidence="3 4">
    <name type="scientific">Conidiobolus coronatus (strain ATCC 28846 / CBS 209.66 / NRRL 28638)</name>
    <name type="common">Delacroixia coronata</name>
    <dbReference type="NCBI Taxonomy" id="796925"/>
    <lineage>
        <taxon>Eukaryota</taxon>
        <taxon>Fungi</taxon>
        <taxon>Fungi incertae sedis</taxon>
        <taxon>Zoopagomycota</taxon>
        <taxon>Entomophthoromycotina</taxon>
        <taxon>Entomophthoromycetes</taxon>
        <taxon>Entomophthorales</taxon>
        <taxon>Ancylistaceae</taxon>
        <taxon>Conidiobolus</taxon>
    </lineage>
</organism>
<feature type="compositionally biased region" description="Basic residues" evidence="1">
    <location>
        <begin position="77"/>
        <end position="87"/>
    </location>
</feature>
<feature type="compositionally biased region" description="Basic and acidic residues" evidence="1">
    <location>
        <begin position="824"/>
        <end position="845"/>
    </location>
</feature>
<feature type="compositionally biased region" description="Basic and acidic residues" evidence="1">
    <location>
        <begin position="111"/>
        <end position="122"/>
    </location>
</feature>
<feature type="compositionally biased region" description="Basic and acidic residues" evidence="1">
    <location>
        <begin position="213"/>
        <end position="225"/>
    </location>
</feature>
<evidence type="ECO:0000313" key="4">
    <source>
        <dbReference type="Proteomes" id="UP000070444"/>
    </source>
</evidence>
<feature type="compositionally biased region" description="Polar residues" evidence="1">
    <location>
        <begin position="1785"/>
        <end position="1805"/>
    </location>
</feature>
<dbReference type="PROSITE" id="PS51293">
    <property type="entry name" value="SANT"/>
    <property type="match status" value="1"/>
</dbReference>
<feature type="compositionally biased region" description="Low complexity" evidence="1">
    <location>
        <begin position="356"/>
        <end position="368"/>
    </location>
</feature>
<feature type="compositionally biased region" description="Basic and acidic residues" evidence="1">
    <location>
        <begin position="28"/>
        <end position="48"/>
    </location>
</feature>
<feature type="compositionally biased region" description="Polar residues" evidence="1">
    <location>
        <begin position="1"/>
        <end position="26"/>
    </location>
</feature>
<evidence type="ECO:0000256" key="1">
    <source>
        <dbReference type="SAM" id="MobiDB-lite"/>
    </source>
</evidence>
<proteinExistence type="predicted"/>
<dbReference type="Gene3D" id="1.10.10.60">
    <property type="entry name" value="Homeodomain-like"/>
    <property type="match status" value="1"/>
</dbReference>
<dbReference type="EMBL" id="KQ964696">
    <property type="protein sequence ID" value="KXN66703.1"/>
    <property type="molecule type" value="Genomic_DNA"/>
</dbReference>
<reference evidence="3 4" key="1">
    <citation type="journal article" date="2015" name="Genome Biol. Evol.">
        <title>Phylogenomic analyses indicate that early fungi evolved digesting cell walls of algal ancestors of land plants.</title>
        <authorList>
            <person name="Chang Y."/>
            <person name="Wang S."/>
            <person name="Sekimoto S."/>
            <person name="Aerts A.L."/>
            <person name="Choi C."/>
            <person name="Clum A."/>
            <person name="LaButti K.M."/>
            <person name="Lindquist E.A."/>
            <person name="Yee Ngan C."/>
            <person name="Ohm R.A."/>
            <person name="Salamov A.A."/>
            <person name="Grigoriev I.V."/>
            <person name="Spatafora J.W."/>
            <person name="Berbee M.L."/>
        </authorList>
    </citation>
    <scope>NUCLEOTIDE SEQUENCE [LARGE SCALE GENOMIC DNA]</scope>
    <source>
        <strain evidence="3 4">NRRL 28638</strain>
    </source>
</reference>
<dbReference type="OrthoDB" id="10258692at2759"/>
<evidence type="ECO:0000313" key="3">
    <source>
        <dbReference type="EMBL" id="KXN66703.1"/>
    </source>
</evidence>
<dbReference type="CDD" id="cd00167">
    <property type="entry name" value="SANT"/>
    <property type="match status" value="1"/>
</dbReference>
<dbReference type="InterPro" id="IPR001005">
    <property type="entry name" value="SANT/Myb"/>
</dbReference>
<feature type="compositionally biased region" description="Acidic residues" evidence="1">
    <location>
        <begin position="938"/>
        <end position="947"/>
    </location>
</feature>
<feature type="region of interest" description="Disordered" evidence="1">
    <location>
        <begin position="1738"/>
        <end position="1812"/>
    </location>
</feature>
<feature type="compositionally biased region" description="Polar residues" evidence="1">
    <location>
        <begin position="164"/>
        <end position="191"/>
    </location>
</feature>
<accession>A0A137NV55</accession>
<feature type="region of interest" description="Disordered" evidence="1">
    <location>
        <begin position="1827"/>
        <end position="1875"/>
    </location>
</feature>
<feature type="compositionally biased region" description="Basic and acidic residues" evidence="1">
    <location>
        <begin position="536"/>
        <end position="553"/>
    </location>
</feature>
<dbReference type="PANTHER" id="PTHR13992">
    <property type="entry name" value="NUCLEAR RECEPTOR CO-REPRESSOR RELATED NCOR"/>
    <property type="match status" value="1"/>
</dbReference>
<feature type="compositionally biased region" description="Basic residues" evidence="1">
    <location>
        <begin position="200"/>
        <end position="212"/>
    </location>
</feature>
<feature type="compositionally biased region" description="Basic and acidic residues" evidence="1">
    <location>
        <begin position="622"/>
        <end position="638"/>
    </location>
</feature>
<feature type="compositionally biased region" description="Basic and acidic residues" evidence="1">
    <location>
        <begin position="1950"/>
        <end position="1972"/>
    </location>
</feature>
<feature type="compositionally biased region" description="Polar residues" evidence="1">
    <location>
        <begin position="417"/>
        <end position="436"/>
    </location>
</feature>
<dbReference type="PANTHER" id="PTHR13992:SF39">
    <property type="entry name" value="SMRTER, ISOFORM G"/>
    <property type="match status" value="1"/>
</dbReference>
<dbReference type="GO" id="GO:0032991">
    <property type="term" value="C:protein-containing complex"/>
    <property type="evidence" value="ECO:0007669"/>
    <property type="project" value="UniProtKB-ARBA"/>
</dbReference>
<feature type="compositionally biased region" description="Polar residues" evidence="1">
    <location>
        <begin position="1755"/>
        <end position="1778"/>
    </location>
</feature>
<gene>
    <name evidence="3" type="ORF">CONCODRAFT_20091</name>
</gene>
<feature type="compositionally biased region" description="Polar residues" evidence="1">
    <location>
        <begin position="917"/>
        <end position="933"/>
    </location>
</feature>
<dbReference type="Pfam" id="PF00249">
    <property type="entry name" value="Myb_DNA-binding"/>
    <property type="match status" value="1"/>
</dbReference>
<feature type="compositionally biased region" description="Acidic residues" evidence="1">
    <location>
        <begin position="696"/>
        <end position="707"/>
    </location>
</feature>
<feature type="compositionally biased region" description="Basic residues" evidence="1">
    <location>
        <begin position="1973"/>
        <end position="1992"/>
    </location>
</feature>
<feature type="compositionally biased region" description="Low complexity" evidence="1">
    <location>
        <begin position="489"/>
        <end position="501"/>
    </location>
</feature>
<dbReference type="STRING" id="796925.A0A137NV55"/>
<protein>
    <recommendedName>
        <fullName evidence="2">SANT domain-containing protein</fullName>
    </recommendedName>
</protein>
<feature type="compositionally biased region" description="Low complexity" evidence="1">
    <location>
        <begin position="1428"/>
        <end position="1438"/>
    </location>
</feature>
<feature type="compositionally biased region" description="Polar residues" evidence="1">
    <location>
        <begin position="789"/>
        <end position="801"/>
    </location>
</feature>
<feature type="region of interest" description="Disordered" evidence="1">
    <location>
        <begin position="1368"/>
        <end position="1457"/>
    </location>
</feature>
<feature type="region of interest" description="Disordered" evidence="1">
    <location>
        <begin position="256"/>
        <end position="1106"/>
    </location>
</feature>
<feature type="compositionally biased region" description="Polar residues" evidence="1">
    <location>
        <begin position="1549"/>
        <end position="1562"/>
    </location>
</feature>
<dbReference type="SMART" id="SM00717">
    <property type="entry name" value="SANT"/>
    <property type="match status" value="1"/>
</dbReference>
<feature type="compositionally biased region" description="Pro residues" evidence="1">
    <location>
        <begin position="1583"/>
        <end position="1592"/>
    </location>
</feature>
<dbReference type="GO" id="GO:0000785">
    <property type="term" value="C:chromatin"/>
    <property type="evidence" value="ECO:0007669"/>
    <property type="project" value="TreeGrafter"/>
</dbReference>
<dbReference type="InterPro" id="IPR009057">
    <property type="entry name" value="Homeodomain-like_sf"/>
</dbReference>
<dbReference type="InterPro" id="IPR051571">
    <property type="entry name" value="N-CoR_corepressor"/>
</dbReference>
<feature type="compositionally biased region" description="Polar residues" evidence="1">
    <location>
        <begin position="1827"/>
        <end position="1854"/>
    </location>
</feature>
<sequence>MSEPNNLRTTSQSPQLPPNYQRSSSPIRRREDELFTKSYTKNDDDRSFSSRSNRTHTPPDHLNHHPSHRSRDEGSGYHKRGHYHHNGQNRWNNNHHAGGGNFGKFNKSWSNHREHSNIDDRLSYPSGHPLRHGSPSPDFDNRIEARKMSNSSYFSKDGIPKSPSPSAHHNRPNSSMYKNMRSPSNYESDQANGPPEMKSAHYHPHRRPHRHYSYRERDGYPRELSPRNNQYSQFRAQHHSFDRNLREPHRPVEANRYQDIPMPHPNSFRFDKDSLPANYPEAGPSRPSKKPDLFYAPERPPGPQDEFNIRGPPEAYEGSTHNNGDGDSKVDENVHEEIESGSEDGAYSDRFQDIDPSPSHSFRRPSSSGDRPPHGRPSGPFMGRGGGPPHNYRSFDRYKSGPPFNYSKRYPDGSNPGFRSNSRYENFNNKGSTTFRSYKVCGSDLYRPGHNKPVLPPWSRHHSYSKYGSTSRENYYRSDSRSRSRSRSPTRTPSEQRSPSRSRSRYTESLSPKAASLKKLERSEVLDEAVNIPESPTKDNKEPQFSEIRDRFAEVAQQPSFKHISPKQVNVKPPTATEQPSLEEAPKVIENEPIIQSPTRDQNADDDDIHWFDDEDNVESSVKNEKSPQIAPKEEVDNAPKTPVFDSGEPSPSSSNVKGALQPNHMPIKFTLGPTSSTGIARSKSNHSSRISLAMNEDDPNADDEPEQVPVAKPSEERRYLPPQDSLLEASNTFPPPEDYARRKNRSRHAYEHRSYGKYRSYAKFSDSESDSDSSKGRYNHSPKRRPRSNSSEKIPSTSSVHKNKEKSPVSYTDLDLPLGSLREANKQLKPLVEESEHSTPRVDVDDSVPSQVKPNISESSEAVEEKDPVVVGKPSITINSPTVDSEQAEITVDEIDEPEKSEVQDEHITEKKEVESASSPLIITDSIEQSVSKPDIEEQINDDEGVETQSEKSSDPINIEEENEPELPTLETSKSVDVTSELDIFESKDEKSSVNNSLGLTIDPPPIDLSTKSPNLDNSIPQDLPTPENNQNDEDEIINGGSTEKDESNITISTNVDDNNTEEPNIEFNTSPITTPELESDKGQERIEDPSPKDPHNQPYNLNSDSCHPLLQDDWCRQVYLDNQALSKENSDIFRLPPTVYKNFEDNPSVKKIVKDFNQTEGQLLKKLKHRRTFIKNKELALKLRFKKLYDKWKRRDHLLTSKENDDKFTQIDLNGNSDNDSSKRVTRSRRAGLFNGDAVRSEAELNEILERLGSGTEGVDLSDRVATIPPMILDPNEKELTKFDNRNNIIENPAVYFVMNANSDVWNDKEEELFIQGYLQHPKQFGKISEYVKTKNQTQCVLFYYLNKKRLHFKDLLNKGRRYANVGRRRKAQTQNSNSQTPVQGGSSEVGRRKDKDKSSKLTEDIENATVKKSKAGRKRKNPELNNTATSSTSTNKPKRTGRPPKSSYISQTSTAVASPKNEVVGLSLNDVSSSVMNTPKQQEEFVKIPDSEQNSKMSTPNISHLDPNDSSQVFDRVSEDKTISKEITPTPVIEVDTQPENEVRKFTSSPDRTVSVDRTISNDHTESPPEFNTHSNQSFPPDPRPIPPQPELVANPHYHQHILASNYQNASHSQLPAINNNLLLAVDHASKQVHIDRDYIPPPAPPLTAPIIEPSRHRPLTSKHRGGPSLGGIDSLLNNNPEPDLQASKWDKSAIMEWFGGDSNQPHAHRRPIKQEAPQQSAPTLPSLQALHLPASQPRADPTNFTKCLPNIQHSPRLPSSGSTSGRRDSISYSRPSAPPTFYTQYSEPSDPYMSSASQARQTPPVGGYVPSSTVSAVYTHHNPSNQFRIGSTNTSQPSHPSLGSQVSSSAYDVYPPAQQRPTPPAHSHPYSYPYSYAQSSYKEASPSVPNPHSGVDYHRSSAGLESRPIDYGHLQRDRQPTPTSYASSQQHQQRYMRQIPIVGSTRVHEHSRTPERGSHPDDDRERGHSQHHHGQQHLHPSQHHHRRH</sequence>
<feature type="compositionally biased region" description="Basic residues" evidence="1">
    <location>
        <begin position="1660"/>
        <end position="1669"/>
    </location>
</feature>
<dbReference type="GO" id="GO:0006357">
    <property type="term" value="P:regulation of transcription by RNA polymerase II"/>
    <property type="evidence" value="ECO:0007669"/>
    <property type="project" value="TreeGrafter"/>
</dbReference>
<feature type="compositionally biased region" description="Polar residues" evidence="1">
    <location>
        <begin position="1375"/>
        <end position="1389"/>
    </location>
</feature>
<feature type="compositionally biased region" description="Basic and acidic residues" evidence="1">
    <location>
        <begin position="1080"/>
        <end position="1097"/>
    </location>
</feature>
<feature type="compositionally biased region" description="Polar residues" evidence="1">
    <location>
        <begin position="877"/>
        <end position="886"/>
    </location>
</feature>
<feature type="compositionally biased region" description="Polar residues" evidence="1">
    <location>
        <begin position="1011"/>
        <end position="1022"/>
    </location>
</feature>
<dbReference type="InterPro" id="IPR017884">
    <property type="entry name" value="SANT_dom"/>
</dbReference>
<feature type="region of interest" description="Disordered" evidence="1">
    <location>
        <begin position="1917"/>
        <end position="1992"/>
    </location>
</feature>
<feature type="compositionally biased region" description="Basic and acidic residues" evidence="1">
    <location>
        <begin position="324"/>
        <end position="338"/>
    </location>
</feature>
<feature type="region of interest" description="Disordered" evidence="1">
    <location>
        <begin position="1654"/>
        <end position="1689"/>
    </location>
</feature>
<feature type="compositionally biased region" description="Acidic residues" evidence="1">
    <location>
        <begin position="604"/>
        <end position="618"/>
    </location>
</feature>
<name>A0A137NV55_CONC2</name>
<feature type="compositionally biased region" description="Basic residues" evidence="1">
    <location>
        <begin position="778"/>
        <end position="788"/>
    </location>
</feature>
<feature type="compositionally biased region" description="Basic and acidic residues" evidence="1">
    <location>
        <begin position="1392"/>
        <end position="1406"/>
    </location>
</feature>
<dbReference type="SUPFAM" id="SSF46689">
    <property type="entry name" value="Homeodomain-like"/>
    <property type="match status" value="1"/>
</dbReference>